<proteinExistence type="predicted"/>
<dbReference type="InterPro" id="IPR013103">
    <property type="entry name" value="RVT_2"/>
</dbReference>
<evidence type="ECO:0000313" key="3">
    <source>
        <dbReference type="Proteomes" id="UP001165190"/>
    </source>
</evidence>
<reference evidence="2" key="1">
    <citation type="submission" date="2023-05" db="EMBL/GenBank/DDBJ databases">
        <title>Genome and transcriptome analyses reveal genes involved in the formation of fine ridges on petal epidermal cells in Hibiscus trionum.</title>
        <authorList>
            <person name="Koshimizu S."/>
            <person name="Masuda S."/>
            <person name="Ishii T."/>
            <person name="Shirasu K."/>
            <person name="Hoshino A."/>
            <person name="Arita M."/>
        </authorList>
    </citation>
    <scope>NUCLEOTIDE SEQUENCE</scope>
    <source>
        <strain evidence="2">Hamamatsu line</strain>
    </source>
</reference>
<keyword evidence="3" id="KW-1185">Reference proteome</keyword>
<dbReference type="AlphaFoldDB" id="A0A9W7M772"/>
<dbReference type="Pfam" id="PF07727">
    <property type="entry name" value="RVT_2"/>
    <property type="match status" value="1"/>
</dbReference>
<dbReference type="OrthoDB" id="1419235at2759"/>
<evidence type="ECO:0000313" key="2">
    <source>
        <dbReference type="EMBL" id="GMI90021.1"/>
    </source>
</evidence>
<accession>A0A9W7M772</accession>
<keyword evidence="2" id="KW-0418">Kinase</keyword>
<evidence type="ECO:0000259" key="1">
    <source>
        <dbReference type="Pfam" id="PF07727"/>
    </source>
</evidence>
<gene>
    <name evidence="2" type="ORF">HRI_002671400</name>
</gene>
<sequence length="89" mass="10301">MQGEFEMSMMGEFSFFLGLQIKQRKDDTFINQAKYVKDMLKKFGLENAKPQAIPMSSSTNLDKDEGGKCVDSKLYRSMIGYFLYCNTWV</sequence>
<dbReference type="GO" id="GO:0016301">
    <property type="term" value="F:kinase activity"/>
    <property type="evidence" value="ECO:0007669"/>
    <property type="project" value="UniProtKB-KW"/>
</dbReference>
<protein>
    <submittedName>
        <fullName evidence="2">Cysteine-rich RLK (RECEPTOR-like protein kinase) 8</fullName>
    </submittedName>
</protein>
<organism evidence="2 3">
    <name type="scientific">Hibiscus trionum</name>
    <name type="common">Flower of an hour</name>
    <dbReference type="NCBI Taxonomy" id="183268"/>
    <lineage>
        <taxon>Eukaryota</taxon>
        <taxon>Viridiplantae</taxon>
        <taxon>Streptophyta</taxon>
        <taxon>Embryophyta</taxon>
        <taxon>Tracheophyta</taxon>
        <taxon>Spermatophyta</taxon>
        <taxon>Magnoliopsida</taxon>
        <taxon>eudicotyledons</taxon>
        <taxon>Gunneridae</taxon>
        <taxon>Pentapetalae</taxon>
        <taxon>rosids</taxon>
        <taxon>malvids</taxon>
        <taxon>Malvales</taxon>
        <taxon>Malvaceae</taxon>
        <taxon>Malvoideae</taxon>
        <taxon>Hibiscus</taxon>
    </lineage>
</organism>
<keyword evidence="2" id="KW-0808">Transferase</keyword>
<comment type="caution">
    <text evidence="2">The sequence shown here is derived from an EMBL/GenBank/DDBJ whole genome shotgun (WGS) entry which is preliminary data.</text>
</comment>
<dbReference type="Proteomes" id="UP001165190">
    <property type="component" value="Unassembled WGS sequence"/>
</dbReference>
<name>A0A9W7M772_HIBTR</name>
<feature type="domain" description="Reverse transcriptase Ty1/copia-type" evidence="1">
    <location>
        <begin position="1"/>
        <end position="56"/>
    </location>
</feature>
<dbReference type="EMBL" id="BSYR01000024">
    <property type="protein sequence ID" value="GMI90021.1"/>
    <property type="molecule type" value="Genomic_DNA"/>
</dbReference>